<dbReference type="PANTHER" id="PTHR36838:SF3">
    <property type="entry name" value="TRANSPORTER AUXIN EFFLUX CARRIER EC FAMILY"/>
    <property type="match status" value="1"/>
</dbReference>
<keyword evidence="7 8" id="KW-0472">Membrane</keyword>
<feature type="transmembrane region" description="Helical" evidence="8">
    <location>
        <begin position="260"/>
        <end position="277"/>
    </location>
</feature>
<dbReference type="PANTHER" id="PTHR36838">
    <property type="entry name" value="AUXIN EFFLUX CARRIER FAMILY PROTEIN"/>
    <property type="match status" value="1"/>
</dbReference>
<keyword evidence="5 8" id="KW-0812">Transmembrane</keyword>
<sequence>MSLFIDRLAASSPLFILIFAGFAIARWARWPAGVSEGLTRVVFNLALPAMLFFTLSDFSRLPAVDARLLIAFFGGIFVVFLLARVAGRLLFRLDGVSGSIFALGTIFSNNAMLGLPLARATLGEGAIPSVALVLAFNSLTLWTLVMVSIEWAQHGELSARGFAKTARGVLTNPLILAIMAGALFGLTGLPLPHLVSEPVSMLAQAATPLSLLVLGMGLAEFRIREGLVQSLTVCFLKLLVLPLVVWGIALLLHLPPMETRVVVLLSSMAMGVNVYLMSRQFRAFEGPTAAAMVLSTVFSAAVTPLVLTLIS</sequence>
<evidence type="ECO:0000256" key="6">
    <source>
        <dbReference type="ARBA" id="ARBA00022989"/>
    </source>
</evidence>
<feature type="transmembrane region" description="Helical" evidence="8">
    <location>
        <begin position="201"/>
        <end position="219"/>
    </location>
</feature>
<feature type="transmembrane region" description="Helical" evidence="8">
    <location>
        <begin position="6"/>
        <end position="25"/>
    </location>
</feature>
<feature type="transmembrane region" description="Helical" evidence="8">
    <location>
        <begin position="289"/>
        <end position="310"/>
    </location>
</feature>
<dbReference type="InterPro" id="IPR004776">
    <property type="entry name" value="Mem_transp_PIN-like"/>
</dbReference>
<comment type="subcellular location">
    <subcellularLocation>
        <location evidence="1">Cell membrane</location>
        <topology evidence="1">Multi-pass membrane protein</topology>
    </subcellularLocation>
</comment>
<keyword evidence="3" id="KW-0813">Transport</keyword>
<keyword evidence="6 8" id="KW-1133">Transmembrane helix</keyword>
<evidence type="ECO:0000256" key="8">
    <source>
        <dbReference type="SAM" id="Phobius"/>
    </source>
</evidence>
<feature type="transmembrane region" description="Helical" evidence="8">
    <location>
        <begin position="99"/>
        <end position="118"/>
    </location>
</feature>
<accession>A0ABV2CM98</accession>
<dbReference type="EMBL" id="JBEWLZ010000002">
    <property type="protein sequence ID" value="MET1489006.1"/>
    <property type="molecule type" value="Genomic_DNA"/>
</dbReference>
<evidence type="ECO:0000256" key="1">
    <source>
        <dbReference type="ARBA" id="ARBA00004651"/>
    </source>
</evidence>
<reference evidence="9 10" key="1">
    <citation type="submission" date="2024-07" db="EMBL/GenBank/DDBJ databases">
        <title>Uliginosibacterium paludis KCTC:42655.</title>
        <authorList>
            <person name="Kim M.K."/>
        </authorList>
    </citation>
    <scope>NUCLEOTIDE SEQUENCE [LARGE SCALE GENOMIC DNA]</scope>
    <source>
        <strain evidence="9 10">KCTC 42655</strain>
    </source>
</reference>
<comment type="caution">
    <text evidence="9">The sequence shown here is derived from an EMBL/GenBank/DDBJ whole genome shotgun (WGS) entry which is preliminary data.</text>
</comment>
<comment type="similarity">
    <text evidence="2">Belongs to the auxin efflux carrier (TC 2.A.69) family.</text>
</comment>
<evidence type="ECO:0000256" key="5">
    <source>
        <dbReference type="ARBA" id="ARBA00022692"/>
    </source>
</evidence>
<keyword evidence="10" id="KW-1185">Reference proteome</keyword>
<evidence type="ECO:0000256" key="4">
    <source>
        <dbReference type="ARBA" id="ARBA00022475"/>
    </source>
</evidence>
<dbReference type="Pfam" id="PF03547">
    <property type="entry name" value="Mem_trans"/>
    <property type="match status" value="1"/>
</dbReference>
<evidence type="ECO:0000256" key="2">
    <source>
        <dbReference type="ARBA" id="ARBA00010145"/>
    </source>
</evidence>
<dbReference type="InterPro" id="IPR038770">
    <property type="entry name" value="Na+/solute_symporter_sf"/>
</dbReference>
<dbReference type="Proteomes" id="UP001548590">
    <property type="component" value="Unassembled WGS sequence"/>
</dbReference>
<organism evidence="9 10">
    <name type="scientific">Uliginosibacterium paludis</name>
    <dbReference type="NCBI Taxonomy" id="1615952"/>
    <lineage>
        <taxon>Bacteria</taxon>
        <taxon>Pseudomonadati</taxon>
        <taxon>Pseudomonadota</taxon>
        <taxon>Betaproteobacteria</taxon>
        <taxon>Rhodocyclales</taxon>
        <taxon>Zoogloeaceae</taxon>
        <taxon>Uliginosibacterium</taxon>
    </lineage>
</organism>
<dbReference type="Gene3D" id="1.20.1530.20">
    <property type="match status" value="1"/>
</dbReference>
<feature type="transmembrane region" description="Helical" evidence="8">
    <location>
        <begin position="68"/>
        <end position="87"/>
    </location>
</feature>
<name>A0ABV2CM98_9RHOO</name>
<keyword evidence="4" id="KW-1003">Cell membrane</keyword>
<proteinExistence type="inferred from homology"/>
<gene>
    <name evidence="9" type="ORF">ABVT11_04150</name>
</gene>
<feature type="transmembrane region" description="Helical" evidence="8">
    <location>
        <begin position="231"/>
        <end position="254"/>
    </location>
</feature>
<feature type="transmembrane region" description="Helical" evidence="8">
    <location>
        <begin position="130"/>
        <end position="149"/>
    </location>
</feature>
<feature type="transmembrane region" description="Helical" evidence="8">
    <location>
        <begin position="169"/>
        <end position="189"/>
    </location>
</feature>
<evidence type="ECO:0000313" key="10">
    <source>
        <dbReference type="Proteomes" id="UP001548590"/>
    </source>
</evidence>
<evidence type="ECO:0000256" key="3">
    <source>
        <dbReference type="ARBA" id="ARBA00022448"/>
    </source>
</evidence>
<dbReference type="RefSeq" id="WP_345924094.1">
    <property type="nucleotide sequence ID" value="NZ_JBDIVF010000001.1"/>
</dbReference>
<evidence type="ECO:0000256" key="7">
    <source>
        <dbReference type="ARBA" id="ARBA00023136"/>
    </source>
</evidence>
<feature type="transmembrane region" description="Helical" evidence="8">
    <location>
        <begin position="37"/>
        <end position="56"/>
    </location>
</feature>
<protein>
    <submittedName>
        <fullName evidence="9">AEC family transporter</fullName>
    </submittedName>
</protein>
<evidence type="ECO:0000313" key="9">
    <source>
        <dbReference type="EMBL" id="MET1489006.1"/>
    </source>
</evidence>